<evidence type="ECO:0000313" key="3">
    <source>
        <dbReference type="EMBL" id="AXE78026.1"/>
    </source>
</evidence>
<sequence length="73" mass="7682">MNEHIISDASTLSGWRKSSYSNSDSGSCVEVLDGHPSGVPVRDSKNPHGPAVVLPPTGWSSFIAAVKEGRFTA</sequence>
<dbReference type="AlphaFoldDB" id="A0A2Z5JCC8"/>
<dbReference type="Proteomes" id="UP000252698">
    <property type="component" value="Chromosome"/>
</dbReference>
<reference evidence="3 4" key="1">
    <citation type="journal article" date="2018" name="Front. Microbiol.">
        <title>Genome Sequencing of Streptomyces atratus SCSIOZH16 and Activation Production of Nocardamine via Metabolic Engineering.</title>
        <authorList>
            <person name="Li Y."/>
            <person name="Zhang C."/>
            <person name="Liu C."/>
            <person name="Ju J."/>
            <person name="Ma J."/>
        </authorList>
    </citation>
    <scope>NUCLEOTIDE SEQUENCE [LARGE SCALE GENOMIC DNA]</scope>
    <source>
        <strain evidence="3 4">SCSIO_ZH16</strain>
    </source>
</reference>
<dbReference type="KEGG" id="sata:C5746_14955"/>
<feature type="region of interest" description="Disordered" evidence="1">
    <location>
        <begin position="1"/>
        <end position="52"/>
    </location>
</feature>
<dbReference type="InterPro" id="IPR007278">
    <property type="entry name" value="DUF397"/>
</dbReference>
<evidence type="ECO:0000259" key="2">
    <source>
        <dbReference type="Pfam" id="PF04149"/>
    </source>
</evidence>
<feature type="domain" description="DUF397" evidence="2">
    <location>
        <begin position="14"/>
        <end position="67"/>
    </location>
</feature>
<organism evidence="3 4">
    <name type="scientific">Streptomyces atratus</name>
    <dbReference type="NCBI Taxonomy" id="1893"/>
    <lineage>
        <taxon>Bacteria</taxon>
        <taxon>Bacillati</taxon>
        <taxon>Actinomycetota</taxon>
        <taxon>Actinomycetes</taxon>
        <taxon>Kitasatosporales</taxon>
        <taxon>Streptomycetaceae</taxon>
        <taxon>Streptomyces</taxon>
    </lineage>
</organism>
<evidence type="ECO:0000256" key="1">
    <source>
        <dbReference type="SAM" id="MobiDB-lite"/>
    </source>
</evidence>
<dbReference type="RefSeq" id="WP_114244625.1">
    <property type="nucleotide sequence ID" value="NZ_CP027306.1"/>
</dbReference>
<dbReference type="Pfam" id="PF04149">
    <property type="entry name" value="DUF397"/>
    <property type="match status" value="1"/>
</dbReference>
<gene>
    <name evidence="3" type="ORF">C5746_14955</name>
</gene>
<protein>
    <submittedName>
        <fullName evidence="3">DUF397 domain-containing protein</fullName>
    </submittedName>
</protein>
<evidence type="ECO:0000313" key="4">
    <source>
        <dbReference type="Proteomes" id="UP000252698"/>
    </source>
</evidence>
<dbReference type="EMBL" id="CP027306">
    <property type="protein sequence ID" value="AXE78026.1"/>
    <property type="molecule type" value="Genomic_DNA"/>
</dbReference>
<feature type="compositionally biased region" description="Polar residues" evidence="1">
    <location>
        <begin position="8"/>
        <end position="26"/>
    </location>
</feature>
<name>A0A2Z5JCC8_STRAR</name>
<dbReference type="GeneID" id="95519770"/>
<proteinExistence type="predicted"/>
<accession>A0A2Z5JCC8</accession>